<evidence type="ECO:0000256" key="1">
    <source>
        <dbReference type="ARBA" id="ARBA00004651"/>
    </source>
</evidence>
<dbReference type="PANTHER" id="PTHR30269:SF23">
    <property type="entry name" value="MEMBRANE TRANSPORTER PROTEIN YDHB-RELATED"/>
    <property type="match status" value="1"/>
</dbReference>
<organism evidence="9 10">
    <name type="scientific">Occultella aeris</name>
    <dbReference type="NCBI Taxonomy" id="2761496"/>
    <lineage>
        <taxon>Bacteria</taxon>
        <taxon>Bacillati</taxon>
        <taxon>Actinomycetota</taxon>
        <taxon>Actinomycetes</taxon>
        <taxon>Micrococcales</taxon>
        <taxon>Ruaniaceae</taxon>
        <taxon>Occultella</taxon>
    </lineage>
</organism>
<accession>A0A7M4DE55</accession>
<name>A0A7M4DE55_9MICO</name>
<keyword evidence="3" id="KW-0813">Transport</keyword>
<dbReference type="PANTHER" id="PTHR30269">
    <property type="entry name" value="TRANSMEMBRANE PROTEIN YFCA"/>
    <property type="match status" value="1"/>
</dbReference>
<dbReference type="AlphaFoldDB" id="A0A7M4DE55"/>
<keyword evidence="5 8" id="KW-0812">Transmembrane</keyword>
<evidence type="ECO:0000256" key="6">
    <source>
        <dbReference type="ARBA" id="ARBA00022989"/>
    </source>
</evidence>
<feature type="transmembrane region" description="Helical" evidence="8">
    <location>
        <begin position="249"/>
        <end position="270"/>
    </location>
</feature>
<comment type="caution">
    <text evidence="9">The sequence shown here is derived from an EMBL/GenBank/DDBJ whole genome shotgun (WGS) entry which is preliminary data.</text>
</comment>
<keyword evidence="6 8" id="KW-1133">Transmembrane helix</keyword>
<feature type="transmembrane region" description="Helical" evidence="8">
    <location>
        <begin position="277"/>
        <end position="294"/>
    </location>
</feature>
<feature type="transmembrane region" description="Helical" evidence="8">
    <location>
        <begin position="103"/>
        <end position="121"/>
    </location>
</feature>
<dbReference type="Pfam" id="PF01925">
    <property type="entry name" value="TauE"/>
    <property type="match status" value="1"/>
</dbReference>
<keyword evidence="10" id="KW-1185">Reference proteome</keyword>
<dbReference type="Proteomes" id="UP000419743">
    <property type="component" value="Unassembled WGS sequence"/>
</dbReference>
<proteinExistence type="inferred from homology"/>
<evidence type="ECO:0000313" key="9">
    <source>
        <dbReference type="EMBL" id="VZO35169.1"/>
    </source>
</evidence>
<dbReference type="InterPro" id="IPR002781">
    <property type="entry name" value="TM_pro_TauE-like"/>
</dbReference>
<evidence type="ECO:0000256" key="2">
    <source>
        <dbReference type="ARBA" id="ARBA00009142"/>
    </source>
</evidence>
<evidence type="ECO:0000313" key="10">
    <source>
        <dbReference type="Proteomes" id="UP000419743"/>
    </source>
</evidence>
<comment type="subcellular location">
    <subcellularLocation>
        <location evidence="1 8">Cell membrane</location>
        <topology evidence="1 8">Multi-pass membrane protein</topology>
    </subcellularLocation>
</comment>
<dbReference type="EMBL" id="CACRYJ010000006">
    <property type="protein sequence ID" value="VZO35169.1"/>
    <property type="molecule type" value="Genomic_DNA"/>
</dbReference>
<reference evidence="9 10" key="1">
    <citation type="submission" date="2019-11" db="EMBL/GenBank/DDBJ databases">
        <authorList>
            <person name="Criscuolo A."/>
        </authorList>
    </citation>
    <scope>NUCLEOTIDE SEQUENCE [LARGE SCALE GENOMIC DNA]</scope>
    <source>
        <strain evidence="9">CIP111667</strain>
    </source>
</reference>
<feature type="transmembrane region" description="Helical" evidence="8">
    <location>
        <begin position="51"/>
        <end position="68"/>
    </location>
</feature>
<evidence type="ECO:0000256" key="7">
    <source>
        <dbReference type="ARBA" id="ARBA00023136"/>
    </source>
</evidence>
<evidence type="ECO:0000256" key="3">
    <source>
        <dbReference type="ARBA" id="ARBA00022448"/>
    </source>
</evidence>
<keyword evidence="7 8" id="KW-0472">Membrane</keyword>
<gene>
    <name evidence="9" type="ORF">HALOF300_00395</name>
</gene>
<sequence length="295" mass="30487">MPALTEFTALAWALLVLGALIVGLSKAALPGANTITIAIFAALLPARESTAVLLILLIVGDVFAVWAYRKHADWPTLRRLVPTVLAGVALGVVFLALADDAWVRRVIAVILLLVIGVTLLRRAVGRRAEIRAATGSGTESSQARVAAAGGGSVASGAVAGTGGSAAPQDSSAAGSGSLARRIQTGIYGTLGGFTTMVANAGGPVMSMYFIASRFSVKRFLGTSAWFFAIVNVTKVPFQAGLGLITVPGLLLNLVLIPAVIAGAFLGRWLAPRIDQALFERLVIILTVVGALYLLF</sequence>
<comment type="similarity">
    <text evidence="2 8">Belongs to the 4-toluene sulfonate uptake permease (TSUP) (TC 2.A.102) family.</text>
</comment>
<keyword evidence="4 8" id="KW-1003">Cell membrane</keyword>
<feature type="transmembrane region" description="Helical" evidence="8">
    <location>
        <begin position="80"/>
        <end position="97"/>
    </location>
</feature>
<dbReference type="RefSeq" id="WP_156738961.1">
    <property type="nucleotide sequence ID" value="NZ_CACRYJ010000006.1"/>
</dbReference>
<evidence type="ECO:0000256" key="8">
    <source>
        <dbReference type="RuleBase" id="RU363041"/>
    </source>
</evidence>
<dbReference type="InterPro" id="IPR052017">
    <property type="entry name" value="TSUP"/>
</dbReference>
<dbReference type="GO" id="GO:0005886">
    <property type="term" value="C:plasma membrane"/>
    <property type="evidence" value="ECO:0007669"/>
    <property type="project" value="UniProtKB-SubCell"/>
</dbReference>
<evidence type="ECO:0000256" key="4">
    <source>
        <dbReference type="ARBA" id="ARBA00022475"/>
    </source>
</evidence>
<protein>
    <recommendedName>
        <fullName evidence="8">Probable membrane transporter protein</fullName>
    </recommendedName>
</protein>
<evidence type="ECO:0000256" key="5">
    <source>
        <dbReference type="ARBA" id="ARBA00022692"/>
    </source>
</evidence>